<dbReference type="PANTHER" id="PTHR12876:SF26">
    <property type="entry name" value="NEDD4-BINDING PROTEIN 1"/>
    <property type="match status" value="1"/>
</dbReference>
<comment type="caution">
    <text evidence="17">The sequence shown here is derived from an EMBL/GenBank/DDBJ whole genome shotgun (WGS) entry which is preliminary data.</text>
</comment>
<keyword evidence="8" id="KW-0539">Nucleus</keyword>
<dbReference type="InterPro" id="IPR021869">
    <property type="entry name" value="RNase_Zc3h12_NYN"/>
</dbReference>
<dbReference type="GO" id="GO:0003723">
    <property type="term" value="F:RNA binding"/>
    <property type="evidence" value="ECO:0007669"/>
    <property type="project" value="UniProtKB-KW"/>
</dbReference>
<gene>
    <name evidence="17" type="ORF">J0S82_001637</name>
</gene>
<dbReference type="InterPro" id="IPR051101">
    <property type="entry name" value="ZC3H12/N4BP1_RNase_Reg"/>
</dbReference>
<dbReference type="InterPro" id="IPR056631">
    <property type="entry name" value="UBA_N4BP1"/>
</dbReference>
<dbReference type="Pfam" id="PF11977">
    <property type="entry name" value="RNase_Zc3h12a"/>
    <property type="match status" value="1"/>
</dbReference>
<dbReference type="GO" id="GO:0045087">
    <property type="term" value="P:innate immune response"/>
    <property type="evidence" value="ECO:0007669"/>
    <property type="project" value="UniProtKB-KW"/>
</dbReference>
<proteinExistence type="inferred from homology"/>
<evidence type="ECO:0000256" key="5">
    <source>
        <dbReference type="ARBA" id="ARBA00022801"/>
    </source>
</evidence>
<dbReference type="GO" id="GO:0016605">
    <property type="term" value="C:PML body"/>
    <property type="evidence" value="ECO:0007669"/>
    <property type="project" value="UniProtKB-SubCell"/>
</dbReference>
<dbReference type="PANTHER" id="PTHR12876">
    <property type="entry name" value="N4BP1-RELATED"/>
    <property type="match status" value="1"/>
</dbReference>
<protein>
    <recommendedName>
        <fullName evidence="10">NEDD4-binding protein 1</fullName>
    </recommendedName>
</protein>
<evidence type="ECO:0000313" key="17">
    <source>
        <dbReference type="EMBL" id="KAG8510007.1"/>
    </source>
</evidence>
<dbReference type="Pfam" id="PF23050">
    <property type="entry name" value="KH_N4BP1_1st"/>
    <property type="match status" value="1"/>
</dbReference>
<evidence type="ECO:0000256" key="11">
    <source>
        <dbReference type="SAM" id="MobiDB-lite"/>
    </source>
</evidence>
<keyword evidence="6" id="KW-0391">Immunity</keyword>
<name>A0A8J6DHS2_GALPY</name>
<dbReference type="InterPro" id="IPR056578">
    <property type="entry name" value="UBA_N4BP1_C"/>
</dbReference>
<keyword evidence="7" id="KW-0694">RNA-binding</keyword>
<dbReference type="GO" id="GO:0032435">
    <property type="term" value="P:negative regulation of proteasomal ubiquitin-dependent protein catabolic process"/>
    <property type="evidence" value="ECO:0007669"/>
    <property type="project" value="TreeGrafter"/>
</dbReference>
<dbReference type="GO" id="GO:0031397">
    <property type="term" value="P:negative regulation of protein ubiquitination"/>
    <property type="evidence" value="ECO:0007669"/>
    <property type="project" value="TreeGrafter"/>
</dbReference>
<dbReference type="OrthoDB" id="392925at2759"/>
<feature type="region of interest" description="Disordered" evidence="11">
    <location>
        <begin position="1"/>
        <end position="26"/>
    </location>
</feature>
<dbReference type="Pfam" id="PF23052">
    <property type="entry name" value="KH_N4BP1_2nd"/>
    <property type="match status" value="1"/>
</dbReference>
<feature type="domain" description="RNase NYN" evidence="12">
    <location>
        <begin position="644"/>
        <end position="734"/>
    </location>
</feature>
<evidence type="ECO:0000259" key="14">
    <source>
        <dbReference type="Pfam" id="PF23052"/>
    </source>
</evidence>
<evidence type="ECO:0000313" key="18">
    <source>
        <dbReference type="Proteomes" id="UP000700334"/>
    </source>
</evidence>
<dbReference type="InterPro" id="IPR056630">
    <property type="entry name" value="KH_N4BP1_2nd"/>
</dbReference>
<keyword evidence="5" id="KW-0378">Hydrolase</keyword>
<evidence type="ECO:0000256" key="10">
    <source>
        <dbReference type="ARBA" id="ARBA00039336"/>
    </source>
</evidence>
<dbReference type="GO" id="GO:0005730">
    <property type="term" value="C:nucleolus"/>
    <property type="evidence" value="ECO:0007669"/>
    <property type="project" value="UniProtKB-SubCell"/>
</dbReference>
<evidence type="ECO:0000259" key="12">
    <source>
        <dbReference type="Pfam" id="PF11977"/>
    </source>
</evidence>
<organism evidence="17 18">
    <name type="scientific">Galemys pyrenaicus</name>
    <name type="common">Iberian desman</name>
    <name type="synonym">Pyrenean desman</name>
    <dbReference type="NCBI Taxonomy" id="202257"/>
    <lineage>
        <taxon>Eukaryota</taxon>
        <taxon>Metazoa</taxon>
        <taxon>Chordata</taxon>
        <taxon>Craniata</taxon>
        <taxon>Vertebrata</taxon>
        <taxon>Euteleostomi</taxon>
        <taxon>Mammalia</taxon>
        <taxon>Eutheria</taxon>
        <taxon>Laurasiatheria</taxon>
        <taxon>Eulipotyphla</taxon>
        <taxon>Talpidae</taxon>
        <taxon>Galemys</taxon>
    </lineage>
</organism>
<evidence type="ECO:0000256" key="9">
    <source>
        <dbReference type="ARBA" id="ARBA00038274"/>
    </source>
</evidence>
<dbReference type="EMBL" id="JAGFMF010011914">
    <property type="protein sequence ID" value="KAG8510007.1"/>
    <property type="molecule type" value="Genomic_DNA"/>
</dbReference>
<keyword evidence="4" id="KW-0540">Nuclease</keyword>
<comment type="subcellular location">
    <subcellularLocation>
        <location evidence="1">Nucleus</location>
        <location evidence="1">PML body</location>
    </subcellularLocation>
    <subcellularLocation>
        <location evidence="2">Nucleus</location>
        <location evidence="2">Nucleolus</location>
    </subcellularLocation>
</comment>
<evidence type="ECO:0000256" key="1">
    <source>
        <dbReference type="ARBA" id="ARBA00004322"/>
    </source>
</evidence>
<evidence type="ECO:0000256" key="7">
    <source>
        <dbReference type="ARBA" id="ARBA00022884"/>
    </source>
</evidence>
<dbReference type="InterPro" id="IPR056629">
    <property type="entry name" value="KH_N4BP1_1st"/>
</dbReference>
<dbReference type="Pfam" id="PF23053">
    <property type="entry name" value="UBA_N4BP1"/>
    <property type="match status" value="1"/>
</dbReference>
<dbReference type="CDD" id="cd22476">
    <property type="entry name" value="KH-I_N4BP1"/>
    <property type="match status" value="1"/>
</dbReference>
<feature type="domain" description="N4BP1 C-terminal UBA" evidence="16">
    <location>
        <begin position="839"/>
        <end position="887"/>
    </location>
</feature>
<dbReference type="FunFam" id="3.40.50.11980:FF:000001">
    <property type="entry name" value="ZC3H12A isoform 1"/>
    <property type="match status" value="1"/>
</dbReference>
<accession>A0A8J6DHS2</accession>
<feature type="domain" description="N4BP1 second type I KH-domain" evidence="14">
    <location>
        <begin position="103"/>
        <end position="219"/>
    </location>
</feature>
<reference evidence="17" key="1">
    <citation type="journal article" date="2021" name="Evol. Appl.">
        <title>The genome of the Pyrenean desman and the effects of bottlenecks and inbreeding on the genomic landscape of an endangered species.</title>
        <authorList>
            <person name="Escoda L."/>
            <person name="Castresana J."/>
        </authorList>
    </citation>
    <scope>NUCLEOTIDE SEQUENCE</scope>
    <source>
        <strain evidence="17">IBE-C5619</strain>
    </source>
</reference>
<evidence type="ECO:0000256" key="3">
    <source>
        <dbReference type="ARBA" id="ARBA00022588"/>
    </source>
</evidence>
<dbReference type="CDD" id="cd09032">
    <property type="entry name" value="KH-I_N4BP1_like_rpt1"/>
    <property type="match status" value="1"/>
</dbReference>
<dbReference type="Gene3D" id="3.40.50.11980">
    <property type="match status" value="2"/>
</dbReference>
<feature type="domain" description="N4BP1 first type I KH-domain" evidence="13">
    <location>
        <begin position="36"/>
        <end position="102"/>
    </location>
</feature>
<dbReference type="AlphaFoldDB" id="A0A8J6DHS2"/>
<dbReference type="Pfam" id="PF23054">
    <property type="entry name" value="UBA_N4BP1_C"/>
    <property type="match status" value="1"/>
</dbReference>
<evidence type="ECO:0000259" key="15">
    <source>
        <dbReference type="Pfam" id="PF23053"/>
    </source>
</evidence>
<dbReference type="GO" id="GO:0004518">
    <property type="term" value="F:nuclease activity"/>
    <property type="evidence" value="ECO:0007669"/>
    <property type="project" value="UniProtKB-KW"/>
</dbReference>
<dbReference type="GO" id="GO:0016787">
    <property type="term" value="F:hydrolase activity"/>
    <property type="evidence" value="ECO:0007669"/>
    <property type="project" value="UniProtKB-KW"/>
</dbReference>
<keyword evidence="18" id="KW-1185">Reference proteome</keyword>
<evidence type="ECO:0000256" key="4">
    <source>
        <dbReference type="ARBA" id="ARBA00022722"/>
    </source>
</evidence>
<sequence>MTGSGSGRTLRGRRRLRPPAPPREAAPAMAARAVLDEFTAPAEKAALLERSRGRIEGLFGVNLAVLGALGAEEPLPARIWLQLHGAQEAVHSAKEYIKGICEPELEERECYPKAMHCIFVGAQSLFLKSLIQDTCADLCILDIGLLGIRGSAEAVVMARSHIQQFVKLFENNENLPSSQKESEVKREFKQFVEARADNYTMDLLILPTSLKKELLTLTQGEENLCETGDDDVIEIGDSKQTEFTQNTATGVNISSDETVLQEDARNKAGTPVSELTKQMDTIFSSSQDVLFVPINGLTPDEEAFSKDRVCHKRRFSDSEERHTKKQFSLENVQEGELLHDAKTSAGNVIIDLSDSSADTEHLSPDVKDTTEEMEYNILVNFFKTMGYSQEIVEKVIREYGPSTEPLLLLEEIEKENKRFQEDREFSPGTLYPETNKTKNKGVCSNINELTTDSTPKKTQIHTQQNMMEKFSQLPFKAESKPCTSNCKVNNFGTVPTEQKQESWGSNPNYVRNIDLETDGLSPSVSPSSPKEVVSFVSRGASSHQPRITVFPENGLQQQGEPLLPNNMKSVCENRSGCCSSPHSKPNCSPLSPPIPQLLPSVADTRLAGPSDHIDSSVTGVQRFRDTLKIPYKLELKNEPGRTDLKHIVIDGSNVAITHGLKKFFSCRGIAIAVEYFWKLGNRNITVFVPQWRTRRDPNVTEQHFLTQLQELGILSLTPARMVFGERIASHDDRLLQYTFVGDIFMVPDDPLGRSGPRLEEFLRKEGFLRDMQPLLNALPSVGMFDPNFRVPGAQATSTSHQPPARIQGTPPSHWLPQQPHFPLLPNLPSMQQNLPMPAQRSSAETSELRDALLKIFPDSEQRLKIDQILVAHPYMKDLNALSAMVLD</sequence>
<comment type="similarity">
    <text evidence="9">Belongs to the N4BP1 family.</text>
</comment>
<evidence type="ECO:0000256" key="6">
    <source>
        <dbReference type="ARBA" id="ARBA00022859"/>
    </source>
</evidence>
<evidence type="ECO:0000256" key="2">
    <source>
        <dbReference type="ARBA" id="ARBA00004604"/>
    </source>
</evidence>
<keyword evidence="3" id="KW-0399">Innate immunity</keyword>
<feature type="domain" description="N4BP1 UBA-like" evidence="15">
    <location>
        <begin position="374"/>
        <end position="417"/>
    </location>
</feature>
<evidence type="ECO:0000259" key="16">
    <source>
        <dbReference type="Pfam" id="PF23054"/>
    </source>
</evidence>
<evidence type="ECO:0000259" key="13">
    <source>
        <dbReference type="Pfam" id="PF23050"/>
    </source>
</evidence>
<evidence type="ECO:0000256" key="8">
    <source>
        <dbReference type="ARBA" id="ARBA00023242"/>
    </source>
</evidence>
<dbReference type="Proteomes" id="UP000700334">
    <property type="component" value="Unassembled WGS sequence"/>
</dbReference>